<dbReference type="PANTHER" id="PTHR43798:SF31">
    <property type="entry name" value="AB HYDROLASE SUPERFAMILY PROTEIN YCLE"/>
    <property type="match status" value="1"/>
</dbReference>
<name>A0A0G1QRV1_9BACT</name>
<dbReference type="InterPro" id="IPR000073">
    <property type="entry name" value="AB_hydrolase_1"/>
</dbReference>
<dbReference type="EMBL" id="LCLS01000038">
    <property type="protein sequence ID" value="KKU20503.1"/>
    <property type="molecule type" value="Genomic_DNA"/>
</dbReference>
<keyword evidence="1" id="KW-0378">Hydrolase</keyword>
<dbReference type="PANTHER" id="PTHR43798">
    <property type="entry name" value="MONOACYLGLYCEROL LIPASE"/>
    <property type="match status" value="1"/>
</dbReference>
<dbReference type="GO" id="GO:0016787">
    <property type="term" value="F:hydrolase activity"/>
    <property type="evidence" value="ECO:0007669"/>
    <property type="project" value="UniProtKB-KW"/>
</dbReference>
<accession>A0A0G1QRV1</accession>
<dbReference type="GO" id="GO:0016020">
    <property type="term" value="C:membrane"/>
    <property type="evidence" value="ECO:0007669"/>
    <property type="project" value="TreeGrafter"/>
</dbReference>
<proteinExistence type="predicted"/>
<feature type="domain" description="AB hydrolase-1" evidence="2">
    <location>
        <begin position="22"/>
        <end position="121"/>
    </location>
</feature>
<dbReference type="Pfam" id="PF00561">
    <property type="entry name" value="Abhydrolase_1"/>
    <property type="match status" value="1"/>
</dbReference>
<dbReference type="Proteomes" id="UP000034107">
    <property type="component" value="Unassembled WGS sequence"/>
</dbReference>
<dbReference type="AlphaFoldDB" id="A0A0G1QRV1"/>
<protein>
    <recommendedName>
        <fullName evidence="2">AB hydrolase-1 domain-containing protein</fullName>
    </recommendedName>
</protein>
<evidence type="ECO:0000256" key="1">
    <source>
        <dbReference type="ARBA" id="ARBA00022801"/>
    </source>
</evidence>
<evidence type="ECO:0000313" key="3">
    <source>
        <dbReference type="EMBL" id="KKU20503.1"/>
    </source>
</evidence>
<evidence type="ECO:0000313" key="4">
    <source>
        <dbReference type="Proteomes" id="UP000034107"/>
    </source>
</evidence>
<reference evidence="3 4" key="1">
    <citation type="journal article" date="2015" name="Nature">
        <title>rRNA introns, odd ribosomes, and small enigmatic genomes across a large radiation of phyla.</title>
        <authorList>
            <person name="Brown C.T."/>
            <person name="Hug L.A."/>
            <person name="Thomas B.C."/>
            <person name="Sharon I."/>
            <person name="Castelle C.J."/>
            <person name="Singh A."/>
            <person name="Wilkins M.J."/>
            <person name="Williams K.H."/>
            <person name="Banfield J.F."/>
        </authorList>
    </citation>
    <scope>NUCLEOTIDE SEQUENCE [LARGE SCALE GENOMIC DNA]</scope>
</reference>
<dbReference type="InterPro" id="IPR029058">
    <property type="entry name" value="AB_hydrolase_fold"/>
</dbReference>
<sequence length="261" mass="30438">MPTHQTHDNRTIPYEDTGTGHPLLFIPGWTMSRKSFRKQLSALAPSFRVITPDLRGQGDSEKRDVERIDLDVWIQDIHDLVMQLNLHQVVFVGWSLGALTMWTYCQRYGPERVAGLVHIDMLACLPRGWAAYKNKLIDENYRHYMSQFIGEMFMPTIRAKDQQFFLDEATKTPPILAKRLNTMMEELDIRDTMRQAKVPVLFAFGQHSRFFTHTEQEKTAHLVPHATRVWFPNSCHCPFWEEPERFNAVLSDFAHLLAKIP</sequence>
<gene>
    <name evidence="3" type="ORF">UX31_C0038G0006</name>
</gene>
<dbReference type="InterPro" id="IPR050266">
    <property type="entry name" value="AB_hydrolase_sf"/>
</dbReference>
<dbReference type="Gene3D" id="3.40.50.1820">
    <property type="entry name" value="alpha/beta hydrolase"/>
    <property type="match status" value="1"/>
</dbReference>
<dbReference type="SUPFAM" id="SSF53474">
    <property type="entry name" value="alpha/beta-Hydrolases"/>
    <property type="match status" value="1"/>
</dbReference>
<evidence type="ECO:0000259" key="2">
    <source>
        <dbReference type="Pfam" id="PF00561"/>
    </source>
</evidence>
<organism evidence="3 4">
    <name type="scientific">Candidatus Nomurabacteria bacterium GW2011_GWA1_46_11</name>
    <dbReference type="NCBI Taxonomy" id="1618732"/>
    <lineage>
        <taxon>Bacteria</taxon>
        <taxon>Candidatus Nomuraibacteriota</taxon>
    </lineage>
</organism>
<comment type="caution">
    <text evidence="3">The sequence shown here is derived from an EMBL/GenBank/DDBJ whole genome shotgun (WGS) entry which is preliminary data.</text>
</comment>